<dbReference type="AlphaFoldDB" id="A0A8S3SV38"/>
<keyword evidence="1" id="KW-0812">Transmembrane</keyword>
<accession>A0A8S3SV38</accession>
<dbReference type="Proteomes" id="UP000683360">
    <property type="component" value="Unassembled WGS sequence"/>
</dbReference>
<gene>
    <name evidence="2" type="ORF">MEDL_35956</name>
</gene>
<reference evidence="2" key="1">
    <citation type="submission" date="2021-03" db="EMBL/GenBank/DDBJ databases">
        <authorList>
            <person name="Bekaert M."/>
        </authorList>
    </citation>
    <scope>NUCLEOTIDE SEQUENCE</scope>
</reference>
<evidence type="ECO:0000313" key="2">
    <source>
        <dbReference type="EMBL" id="CAG2222641.1"/>
    </source>
</evidence>
<keyword evidence="3" id="KW-1185">Reference proteome</keyword>
<dbReference type="OrthoDB" id="6141375at2759"/>
<keyword evidence="1" id="KW-1133">Transmembrane helix</keyword>
<feature type="transmembrane region" description="Helical" evidence="1">
    <location>
        <begin position="123"/>
        <end position="146"/>
    </location>
</feature>
<comment type="caution">
    <text evidence="2">The sequence shown here is derived from an EMBL/GenBank/DDBJ whole genome shotgun (WGS) entry which is preliminary data.</text>
</comment>
<keyword evidence="1" id="KW-0472">Membrane</keyword>
<organism evidence="2 3">
    <name type="scientific">Mytilus edulis</name>
    <name type="common">Blue mussel</name>
    <dbReference type="NCBI Taxonomy" id="6550"/>
    <lineage>
        <taxon>Eukaryota</taxon>
        <taxon>Metazoa</taxon>
        <taxon>Spiralia</taxon>
        <taxon>Lophotrochozoa</taxon>
        <taxon>Mollusca</taxon>
        <taxon>Bivalvia</taxon>
        <taxon>Autobranchia</taxon>
        <taxon>Pteriomorphia</taxon>
        <taxon>Mytilida</taxon>
        <taxon>Mytiloidea</taxon>
        <taxon>Mytilidae</taxon>
        <taxon>Mytilinae</taxon>
        <taxon>Mytilus</taxon>
    </lineage>
</organism>
<dbReference type="EMBL" id="CAJPWZ010001763">
    <property type="protein sequence ID" value="CAG2222641.1"/>
    <property type="molecule type" value="Genomic_DNA"/>
</dbReference>
<sequence length="414" mass="46374">MNINNPMLIKPESSREIEELVFTSFNNEELWRFLVEEGTGRHKKVTMVRKIPAKCSNWDKAWVWITGMDCGTKYVLETVNFPSAKTQVYKEQKVCCQHELNCKNPGSEAQKGKSGLDENDQKFLAITFGSATAALVIILLIIVISFCRKKQPRFNENFFNRRHRMYEEDIIGVEPSAPYLEGQGDYHYKNGSSRLIESEYEEIPEYHAKDKYPIVDSVSEGNDYVQEFPPPEQHSNNNHYTRDVLISLASGNNGIETIEKTMESIEKCPSLDSNSGSYENAAMKILQPVQEAGTTVNGSLSQNSNDNIRLDSLQHCSRADSSVNNNADICARSDTNGYNSPSKCSENSVSNDYIDFSNVVVPNSEQNPAAPPAKVHSYELLDVSAREKDNLEQTYDALKVSVNECNLSTTGSGS</sequence>
<proteinExistence type="predicted"/>
<protein>
    <submittedName>
        <fullName evidence="2">Uncharacterized protein</fullName>
    </submittedName>
</protein>
<evidence type="ECO:0000256" key="1">
    <source>
        <dbReference type="SAM" id="Phobius"/>
    </source>
</evidence>
<evidence type="ECO:0000313" key="3">
    <source>
        <dbReference type="Proteomes" id="UP000683360"/>
    </source>
</evidence>
<name>A0A8S3SV38_MYTED</name>